<dbReference type="InParanoid" id="C1FIT7"/>
<evidence type="ECO:0000313" key="3">
    <source>
        <dbReference type="EMBL" id="ACO70234.1"/>
    </source>
</evidence>
<evidence type="ECO:0000313" key="4">
    <source>
        <dbReference type="Proteomes" id="UP000002009"/>
    </source>
</evidence>
<accession>C1FIT7</accession>
<dbReference type="AlphaFoldDB" id="C1FIT7"/>
<keyword evidence="4" id="KW-1185">Reference proteome</keyword>
<feature type="compositionally biased region" description="Low complexity" evidence="2">
    <location>
        <begin position="1"/>
        <end position="15"/>
    </location>
</feature>
<proteinExistence type="predicted"/>
<dbReference type="RefSeq" id="XP_002508976.1">
    <property type="nucleotide sequence ID" value="XM_002508930.1"/>
</dbReference>
<dbReference type="EMBL" id="CP001577">
    <property type="protein sequence ID" value="ACO70234.1"/>
    <property type="molecule type" value="Genomic_DNA"/>
</dbReference>
<gene>
    <name evidence="3" type="ORF">MICPUN_63228</name>
</gene>
<dbReference type="KEGG" id="mis:MICPUN_63228"/>
<name>C1FIT7_MICCC</name>
<feature type="region of interest" description="Disordered" evidence="2">
    <location>
        <begin position="1"/>
        <end position="43"/>
    </location>
</feature>
<organism evidence="3 4">
    <name type="scientific">Micromonas commoda (strain RCC299 / NOUM17 / CCMP2709)</name>
    <name type="common">Picoplanktonic green alga</name>
    <dbReference type="NCBI Taxonomy" id="296587"/>
    <lineage>
        <taxon>Eukaryota</taxon>
        <taxon>Viridiplantae</taxon>
        <taxon>Chlorophyta</taxon>
        <taxon>Mamiellophyceae</taxon>
        <taxon>Mamiellales</taxon>
        <taxon>Mamiellaceae</taxon>
        <taxon>Micromonas</taxon>
    </lineage>
</organism>
<protein>
    <submittedName>
        <fullName evidence="3">Uncharacterized protein</fullName>
    </submittedName>
</protein>
<feature type="coiled-coil region" evidence="1">
    <location>
        <begin position="221"/>
        <end position="248"/>
    </location>
</feature>
<dbReference type="Proteomes" id="UP000002009">
    <property type="component" value="Chromosome 12"/>
</dbReference>
<evidence type="ECO:0000256" key="1">
    <source>
        <dbReference type="SAM" id="Coils"/>
    </source>
</evidence>
<reference evidence="3 4" key="1">
    <citation type="journal article" date="2009" name="Science">
        <title>Green evolution and dynamic adaptations revealed by genomes of the marine picoeukaryotes Micromonas.</title>
        <authorList>
            <person name="Worden A.Z."/>
            <person name="Lee J.H."/>
            <person name="Mock T."/>
            <person name="Rouze P."/>
            <person name="Simmons M.P."/>
            <person name="Aerts A.L."/>
            <person name="Allen A.E."/>
            <person name="Cuvelier M.L."/>
            <person name="Derelle E."/>
            <person name="Everett M.V."/>
            <person name="Foulon E."/>
            <person name="Grimwood J."/>
            <person name="Gundlach H."/>
            <person name="Henrissat B."/>
            <person name="Napoli C."/>
            <person name="McDonald S.M."/>
            <person name="Parker M.S."/>
            <person name="Rombauts S."/>
            <person name="Salamov A."/>
            <person name="Von Dassow P."/>
            <person name="Badger J.H."/>
            <person name="Coutinho P.M."/>
            <person name="Demir E."/>
            <person name="Dubchak I."/>
            <person name="Gentemann C."/>
            <person name="Eikrem W."/>
            <person name="Gready J.E."/>
            <person name="John U."/>
            <person name="Lanier W."/>
            <person name="Lindquist E.A."/>
            <person name="Lucas S."/>
            <person name="Mayer K.F."/>
            <person name="Moreau H."/>
            <person name="Not F."/>
            <person name="Otillar R."/>
            <person name="Panaud O."/>
            <person name="Pangilinan J."/>
            <person name="Paulsen I."/>
            <person name="Piegu B."/>
            <person name="Poliakov A."/>
            <person name="Robbens S."/>
            <person name="Schmutz J."/>
            <person name="Toulza E."/>
            <person name="Wyss T."/>
            <person name="Zelensky A."/>
            <person name="Zhou K."/>
            <person name="Armbrust E.V."/>
            <person name="Bhattacharya D."/>
            <person name="Goodenough U.W."/>
            <person name="Van de Peer Y."/>
            <person name="Grigoriev I.V."/>
        </authorList>
    </citation>
    <scope>NUCLEOTIDE SEQUENCE [LARGE SCALE GENOMIC DNA]</scope>
    <source>
        <strain evidence="4">RCC299 / NOUM17</strain>
    </source>
</reference>
<evidence type="ECO:0000256" key="2">
    <source>
        <dbReference type="SAM" id="MobiDB-lite"/>
    </source>
</evidence>
<dbReference type="GeneID" id="8247862"/>
<sequence length="300" mass="31323">MVESPRGSDPSSRSLPPSPPPPNAVLAAVGVEPHPEPRPTSAFGANEVYDVLGSDDALKAEVEAATAALRADLKATSDRLAELETGAALQELDGMQGELAKTIRAWREEMYGGTMEALSELEALKLAIEKGGSLDADVVRMVEELAATKLEANELGAVHPPELAAALASIGDTDTIEGVESWIEGLAARVVDAHGAEPPSPLPPAEMDVEDMDDAEIDARIAAMELRLEEAKASRDEALRLRARVEREAAEFVSTLAEDGAAGRPGGVVATDVVRKVLEAVGGGAELDELRGILEEDAGG</sequence>
<keyword evidence="1" id="KW-0175">Coiled coil</keyword>